<feature type="transmembrane region" description="Helical" evidence="1">
    <location>
        <begin position="286"/>
        <end position="307"/>
    </location>
</feature>
<keyword evidence="1" id="KW-0812">Transmembrane</keyword>
<comment type="caution">
    <text evidence="2">The sequence shown here is derived from an EMBL/GenBank/DDBJ whole genome shotgun (WGS) entry which is preliminary data.</text>
</comment>
<feature type="transmembrane region" description="Helical" evidence="1">
    <location>
        <begin position="70"/>
        <end position="90"/>
    </location>
</feature>
<feature type="transmembrane region" description="Helical" evidence="1">
    <location>
        <begin position="251"/>
        <end position="274"/>
    </location>
</feature>
<feature type="transmembrane region" description="Helical" evidence="1">
    <location>
        <begin position="209"/>
        <end position="231"/>
    </location>
</feature>
<feature type="transmembrane region" description="Helical" evidence="1">
    <location>
        <begin position="146"/>
        <end position="172"/>
    </location>
</feature>
<gene>
    <name evidence="2" type="ORF">AMEX_G14547</name>
</gene>
<keyword evidence="2" id="KW-0675">Receptor</keyword>
<feature type="transmembrane region" description="Helical" evidence="1">
    <location>
        <begin position="102"/>
        <end position="126"/>
    </location>
</feature>
<proteinExistence type="predicted"/>
<protein>
    <submittedName>
        <fullName evidence="2">Taste receptor type 2 member 8-like</fullName>
    </submittedName>
</protein>
<feature type="transmembrane region" description="Helical" evidence="1">
    <location>
        <begin position="6"/>
        <end position="30"/>
    </location>
</feature>
<keyword evidence="1" id="KW-1133">Transmembrane helix</keyword>
<name>A0A8T2LIJ1_ASTMX</name>
<sequence length="332" mass="37986">MSAAGFAAVNVPFSVVGILINMFFVVCMIFPPQRAEQLKPLLKVLLGSLVGCNTAIHVCVLLGSLVGCNFAIFVCSCLIVFYVFVLWEVILDWITIVVISDLILNVMMYTMMTSVTCCHWMNMFYFCQIVPPQNPFLIWFKKNIRALIYSGLIFNAIFHLFGMSVDVAYAVVRLNFYNADNVSTEMKDEMWNSVIVNRQIKVVDYWTRIFCFLLSVCGMLVSSFATVLYLWRHMKNLEESGISSPRLQRQIKIIITGITVQAVLHFLCSDGILIDEIIAKYFSMAFDWNGYILYTFISLYPLTWVSVSHCFDRGPFMCGTRHSISYFIELVN</sequence>
<dbReference type="Proteomes" id="UP000752171">
    <property type="component" value="Unassembled WGS sequence"/>
</dbReference>
<dbReference type="EMBL" id="JAICCE010000011">
    <property type="protein sequence ID" value="KAG9271603.1"/>
    <property type="molecule type" value="Genomic_DNA"/>
</dbReference>
<accession>A0A8T2LIJ1</accession>
<evidence type="ECO:0000256" key="1">
    <source>
        <dbReference type="SAM" id="Phobius"/>
    </source>
</evidence>
<evidence type="ECO:0000313" key="3">
    <source>
        <dbReference type="Proteomes" id="UP000752171"/>
    </source>
</evidence>
<evidence type="ECO:0000313" key="2">
    <source>
        <dbReference type="EMBL" id="KAG9271603.1"/>
    </source>
</evidence>
<feature type="transmembrane region" description="Helical" evidence="1">
    <location>
        <begin position="42"/>
        <end position="64"/>
    </location>
</feature>
<reference evidence="2 3" key="1">
    <citation type="submission" date="2021-07" db="EMBL/GenBank/DDBJ databases">
        <authorList>
            <person name="Imarazene B."/>
            <person name="Zahm M."/>
            <person name="Klopp C."/>
            <person name="Cabau C."/>
            <person name="Beille S."/>
            <person name="Jouanno E."/>
            <person name="Castinel A."/>
            <person name="Lluch J."/>
            <person name="Gil L."/>
            <person name="Kuchtly C."/>
            <person name="Lopez Roques C."/>
            <person name="Donnadieu C."/>
            <person name="Parrinello H."/>
            <person name="Journot L."/>
            <person name="Du K."/>
            <person name="Schartl M."/>
            <person name="Retaux S."/>
            <person name="Guiguen Y."/>
        </authorList>
    </citation>
    <scope>NUCLEOTIDE SEQUENCE [LARGE SCALE GENOMIC DNA]</scope>
    <source>
        <strain evidence="2">Pach_M1</strain>
        <tissue evidence="2">Testis</tissue>
    </source>
</reference>
<organism evidence="2 3">
    <name type="scientific">Astyanax mexicanus</name>
    <name type="common">Blind cave fish</name>
    <name type="synonym">Astyanax fasciatus mexicanus</name>
    <dbReference type="NCBI Taxonomy" id="7994"/>
    <lineage>
        <taxon>Eukaryota</taxon>
        <taxon>Metazoa</taxon>
        <taxon>Chordata</taxon>
        <taxon>Craniata</taxon>
        <taxon>Vertebrata</taxon>
        <taxon>Euteleostomi</taxon>
        <taxon>Actinopterygii</taxon>
        <taxon>Neopterygii</taxon>
        <taxon>Teleostei</taxon>
        <taxon>Ostariophysi</taxon>
        <taxon>Characiformes</taxon>
        <taxon>Characoidei</taxon>
        <taxon>Acestrorhamphidae</taxon>
        <taxon>Acestrorhamphinae</taxon>
        <taxon>Astyanax</taxon>
    </lineage>
</organism>
<keyword evidence="1" id="KW-0472">Membrane</keyword>
<dbReference type="AlphaFoldDB" id="A0A8T2LIJ1"/>